<dbReference type="EMBL" id="JASCZI010000037">
    <property type="protein sequence ID" value="MED6107454.1"/>
    <property type="molecule type" value="Genomic_DNA"/>
</dbReference>
<evidence type="ECO:0000313" key="1">
    <source>
        <dbReference type="EMBL" id="MED6107454.1"/>
    </source>
</evidence>
<protein>
    <submittedName>
        <fullName evidence="1">Uncharacterized protein</fullName>
    </submittedName>
</protein>
<name>A0ABU6Q6I1_9FABA</name>
<organism evidence="1 2">
    <name type="scientific">Stylosanthes scabra</name>
    <dbReference type="NCBI Taxonomy" id="79078"/>
    <lineage>
        <taxon>Eukaryota</taxon>
        <taxon>Viridiplantae</taxon>
        <taxon>Streptophyta</taxon>
        <taxon>Embryophyta</taxon>
        <taxon>Tracheophyta</taxon>
        <taxon>Spermatophyta</taxon>
        <taxon>Magnoliopsida</taxon>
        <taxon>eudicotyledons</taxon>
        <taxon>Gunneridae</taxon>
        <taxon>Pentapetalae</taxon>
        <taxon>rosids</taxon>
        <taxon>fabids</taxon>
        <taxon>Fabales</taxon>
        <taxon>Fabaceae</taxon>
        <taxon>Papilionoideae</taxon>
        <taxon>50 kb inversion clade</taxon>
        <taxon>dalbergioids sensu lato</taxon>
        <taxon>Dalbergieae</taxon>
        <taxon>Pterocarpus clade</taxon>
        <taxon>Stylosanthes</taxon>
    </lineage>
</organism>
<accession>A0ABU6Q6I1</accession>
<sequence>MPEDQGFVVDPTNENLYIAGSSRIGFYFSPQQSFQDPLLSPSFDTMELYDFPFSTLHPNTPPSPTPTPQYSSLSYDSLIEMTSINFNPYTGPLGEVLAPFV</sequence>
<gene>
    <name evidence="1" type="ORF">PIB30_014067</name>
</gene>
<evidence type="ECO:0000313" key="2">
    <source>
        <dbReference type="Proteomes" id="UP001341840"/>
    </source>
</evidence>
<proteinExistence type="predicted"/>
<reference evidence="1 2" key="1">
    <citation type="journal article" date="2023" name="Plants (Basel)">
        <title>Bridging the Gap: Combining Genomics and Transcriptomics Approaches to Understand Stylosanthes scabra, an Orphan Legume from the Brazilian Caatinga.</title>
        <authorList>
            <person name="Ferreira-Neto J.R.C."/>
            <person name="da Silva M.D."/>
            <person name="Binneck E."/>
            <person name="de Melo N.F."/>
            <person name="da Silva R.H."/>
            <person name="de Melo A.L.T.M."/>
            <person name="Pandolfi V."/>
            <person name="Bustamante F.O."/>
            <person name="Brasileiro-Vidal A.C."/>
            <person name="Benko-Iseppon A.M."/>
        </authorList>
    </citation>
    <scope>NUCLEOTIDE SEQUENCE [LARGE SCALE GENOMIC DNA]</scope>
    <source>
        <tissue evidence="1">Leaves</tissue>
    </source>
</reference>
<comment type="caution">
    <text evidence="1">The sequence shown here is derived from an EMBL/GenBank/DDBJ whole genome shotgun (WGS) entry which is preliminary data.</text>
</comment>
<dbReference type="Proteomes" id="UP001341840">
    <property type="component" value="Unassembled WGS sequence"/>
</dbReference>
<keyword evidence="2" id="KW-1185">Reference proteome</keyword>